<keyword evidence="3" id="KW-0808">Transferase</keyword>
<organism evidence="3">
    <name type="scientific">mine drainage metagenome</name>
    <dbReference type="NCBI Taxonomy" id="410659"/>
    <lineage>
        <taxon>unclassified sequences</taxon>
        <taxon>metagenomes</taxon>
        <taxon>ecological metagenomes</taxon>
    </lineage>
</organism>
<dbReference type="PROSITE" id="PS00723">
    <property type="entry name" value="POLYPRENYL_SYNTHASE_1"/>
    <property type="match status" value="1"/>
</dbReference>
<dbReference type="GO" id="GO:0004659">
    <property type="term" value="F:prenyltransferase activity"/>
    <property type="evidence" value="ECO:0007669"/>
    <property type="project" value="InterPro"/>
</dbReference>
<dbReference type="InterPro" id="IPR033749">
    <property type="entry name" value="Polyprenyl_synt_CS"/>
</dbReference>
<comment type="caution">
    <text evidence="3">The sequence shown here is derived from an EMBL/GenBank/DDBJ whole genome shotgun (WGS) entry which is preliminary data.</text>
</comment>
<dbReference type="CDD" id="cd00685">
    <property type="entry name" value="Trans_IPPS_HT"/>
    <property type="match status" value="1"/>
</dbReference>
<evidence type="ECO:0000256" key="1">
    <source>
        <dbReference type="ARBA" id="ARBA00022723"/>
    </source>
</evidence>
<dbReference type="Pfam" id="PF00348">
    <property type="entry name" value="polyprenyl_synt"/>
    <property type="match status" value="1"/>
</dbReference>
<dbReference type="PROSITE" id="PS00444">
    <property type="entry name" value="POLYPRENYL_SYNTHASE_2"/>
    <property type="match status" value="1"/>
</dbReference>
<evidence type="ECO:0000256" key="2">
    <source>
        <dbReference type="ARBA" id="ARBA00022842"/>
    </source>
</evidence>
<dbReference type="EMBL" id="AUZZ01006773">
    <property type="protein sequence ID" value="EQD44955.1"/>
    <property type="molecule type" value="Genomic_DNA"/>
</dbReference>
<reference evidence="3" key="2">
    <citation type="journal article" date="2014" name="ISME J.">
        <title>Microbial stratification in low pH oxic and suboxic macroscopic growths along an acid mine drainage.</title>
        <authorList>
            <person name="Mendez-Garcia C."/>
            <person name="Mesa V."/>
            <person name="Sprenger R.R."/>
            <person name="Richter M."/>
            <person name="Diez M.S."/>
            <person name="Solano J."/>
            <person name="Bargiela R."/>
            <person name="Golyshina O.V."/>
            <person name="Manteca A."/>
            <person name="Ramos J.L."/>
            <person name="Gallego J.R."/>
            <person name="Llorente I."/>
            <person name="Martins Dos Santos V.A."/>
            <person name="Jensen O.N."/>
            <person name="Pelaez A.I."/>
            <person name="Sanchez J."/>
            <person name="Ferrer M."/>
        </authorList>
    </citation>
    <scope>NUCLEOTIDE SEQUENCE</scope>
</reference>
<dbReference type="SFLD" id="SFLDG01017">
    <property type="entry name" value="Polyprenyl_Transferase_Like"/>
    <property type="match status" value="1"/>
</dbReference>
<proteinExistence type="predicted"/>
<gene>
    <name evidence="3" type="ORF">B2A_09380</name>
</gene>
<keyword evidence="1" id="KW-0479">Metal-binding</keyword>
<dbReference type="GO" id="GO:0046872">
    <property type="term" value="F:metal ion binding"/>
    <property type="evidence" value="ECO:0007669"/>
    <property type="project" value="UniProtKB-KW"/>
</dbReference>
<dbReference type="PANTHER" id="PTHR12001">
    <property type="entry name" value="GERANYLGERANYL PYROPHOSPHATE SYNTHASE"/>
    <property type="match status" value="1"/>
</dbReference>
<dbReference type="PANTHER" id="PTHR12001:SF44">
    <property type="entry name" value="GERANYLGERANYL PYROPHOSPHATE SYNTHASE"/>
    <property type="match status" value="1"/>
</dbReference>
<dbReference type="Gene3D" id="1.10.600.10">
    <property type="entry name" value="Farnesyl Diphosphate Synthase"/>
    <property type="match status" value="1"/>
</dbReference>
<dbReference type="EC" id="2.5.1.-" evidence="3"/>
<dbReference type="SUPFAM" id="SSF48576">
    <property type="entry name" value="Terpenoid synthases"/>
    <property type="match status" value="1"/>
</dbReference>
<dbReference type="InterPro" id="IPR008949">
    <property type="entry name" value="Isoprenoid_synthase_dom_sf"/>
</dbReference>
<dbReference type="GO" id="GO:0008299">
    <property type="term" value="P:isoprenoid biosynthetic process"/>
    <property type="evidence" value="ECO:0007669"/>
    <property type="project" value="InterPro"/>
</dbReference>
<dbReference type="InterPro" id="IPR000092">
    <property type="entry name" value="Polyprenyl_synt"/>
</dbReference>
<keyword evidence="2" id="KW-0460">Magnesium</keyword>
<accession>T1ASC5</accession>
<dbReference type="SFLD" id="SFLDS00005">
    <property type="entry name" value="Isoprenoid_Synthase_Type_I"/>
    <property type="match status" value="1"/>
</dbReference>
<sequence length="368" mass="41088">MGTPKESRDPHASIDIVSYLKGQSKRIDDKINEYLTMADSDRYFKRLLGRSGYKYHDETLHKSIVEPALYILNQGGKRWRPAITLLIIKALGKDPEEYIEFSMISEIIHNGTLIHDDIEDNSTMRRGKECVHIKFGLDVANNLGDFLYHFPVIALKSSSKLPDDVKYRIADVADTEKLRATIGQAEDIAWHNYLVDPYKISEDNYLQMVYDKTGALASMAAKIGGIIGGAGSDTVDALGHFAASIGVAFQIQDDLLNITKSGVSENKGGTGEDITEGKVTLFVVYAIETLGQEDRERLIKILREHTTDRKLIDEAIGLIEKSGAIEHSRELQEKIIKTAWSNVDKKLPDSDAKAHLKALAEFLINRTI</sequence>
<evidence type="ECO:0000313" key="3">
    <source>
        <dbReference type="EMBL" id="EQD44955.1"/>
    </source>
</evidence>
<name>T1ASC5_9ZZZZ</name>
<reference evidence="3" key="1">
    <citation type="submission" date="2013-08" db="EMBL/GenBank/DDBJ databases">
        <authorList>
            <person name="Mendez C."/>
            <person name="Richter M."/>
            <person name="Ferrer M."/>
            <person name="Sanchez J."/>
        </authorList>
    </citation>
    <scope>NUCLEOTIDE SEQUENCE</scope>
</reference>
<protein>
    <submittedName>
        <fullName evidence="3">Polyprenyl synthetase</fullName>
        <ecNumber evidence="3">2.5.1.-</ecNumber>
    </submittedName>
</protein>
<dbReference type="AlphaFoldDB" id="T1ASC5"/>